<feature type="region of interest" description="Disordered" evidence="1">
    <location>
        <begin position="1"/>
        <end position="61"/>
    </location>
</feature>
<dbReference type="RefSeq" id="WP_140011593.1">
    <property type="nucleotide sequence ID" value="NZ_JBHMDG010000009.1"/>
</dbReference>
<evidence type="ECO:0000256" key="1">
    <source>
        <dbReference type="SAM" id="MobiDB-lite"/>
    </source>
</evidence>
<dbReference type="Proteomes" id="UP001589750">
    <property type="component" value="Unassembled WGS sequence"/>
</dbReference>
<keyword evidence="3" id="KW-1185">Reference proteome</keyword>
<organism evidence="2 3">
    <name type="scientific">Nocardioides plantarum</name>
    <dbReference type="NCBI Taxonomy" id="29299"/>
    <lineage>
        <taxon>Bacteria</taxon>
        <taxon>Bacillati</taxon>
        <taxon>Actinomycetota</taxon>
        <taxon>Actinomycetes</taxon>
        <taxon>Propionibacteriales</taxon>
        <taxon>Nocardioidaceae</taxon>
        <taxon>Nocardioides</taxon>
    </lineage>
</organism>
<evidence type="ECO:0000313" key="3">
    <source>
        <dbReference type="Proteomes" id="UP001589750"/>
    </source>
</evidence>
<reference evidence="2 3" key="1">
    <citation type="submission" date="2024-09" db="EMBL/GenBank/DDBJ databases">
        <authorList>
            <person name="Sun Q."/>
            <person name="Mori K."/>
        </authorList>
    </citation>
    <scope>NUCLEOTIDE SEQUENCE [LARGE SCALE GENOMIC DNA]</scope>
    <source>
        <strain evidence="2 3">JCM 9626</strain>
    </source>
</reference>
<evidence type="ECO:0000313" key="2">
    <source>
        <dbReference type="EMBL" id="MFB9312805.1"/>
    </source>
</evidence>
<dbReference type="EMBL" id="JBHMDG010000009">
    <property type="protein sequence ID" value="MFB9312805.1"/>
    <property type="molecule type" value="Genomic_DNA"/>
</dbReference>
<protein>
    <recommendedName>
        <fullName evidence="4">Autophagy-related protein 2</fullName>
    </recommendedName>
</protein>
<name>A0ABV5K7Y3_9ACTN</name>
<gene>
    <name evidence="2" type="ORF">ACFFRI_07090</name>
</gene>
<sequence length="61" mass="6267">MTEDTFDPQNSSADTTGEREPAAPGTADGNPTQGVEIDETELDEAVVPDDKSIDGPPAGHA</sequence>
<accession>A0ABV5K7Y3</accession>
<comment type="caution">
    <text evidence="2">The sequence shown here is derived from an EMBL/GenBank/DDBJ whole genome shotgun (WGS) entry which is preliminary data.</text>
</comment>
<proteinExistence type="predicted"/>
<evidence type="ECO:0008006" key="4">
    <source>
        <dbReference type="Google" id="ProtNLM"/>
    </source>
</evidence>
<feature type="compositionally biased region" description="Acidic residues" evidence="1">
    <location>
        <begin position="36"/>
        <end position="47"/>
    </location>
</feature>